<dbReference type="Pfam" id="PF21597">
    <property type="entry name" value="TetR_C_43"/>
    <property type="match status" value="1"/>
</dbReference>
<feature type="DNA-binding region" description="H-T-H motif" evidence="4">
    <location>
        <begin position="36"/>
        <end position="55"/>
    </location>
</feature>
<proteinExistence type="predicted"/>
<dbReference type="SUPFAM" id="SSF46689">
    <property type="entry name" value="Homeodomain-like"/>
    <property type="match status" value="1"/>
</dbReference>
<dbReference type="RefSeq" id="WP_144588869.1">
    <property type="nucleotide sequence ID" value="NZ_VJWX01000137.1"/>
</dbReference>
<dbReference type="GO" id="GO:0000976">
    <property type="term" value="F:transcription cis-regulatory region binding"/>
    <property type="evidence" value="ECO:0007669"/>
    <property type="project" value="TreeGrafter"/>
</dbReference>
<evidence type="ECO:0000256" key="3">
    <source>
        <dbReference type="ARBA" id="ARBA00023163"/>
    </source>
</evidence>
<dbReference type="InterPro" id="IPR050109">
    <property type="entry name" value="HTH-type_TetR-like_transc_reg"/>
</dbReference>
<dbReference type="PANTHER" id="PTHR30055">
    <property type="entry name" value="HTH-TYPE TRANSCRIPTIONAL REGULATOR RUTR"/>
    <property type="match status" value="1"/>
</dbReference>
<keyword evidence="2 4" id="KW-0238">DNA-binding</keyword>
<gene>
    <name evidence="6" type="ORF">FNH05_15740</name>
</gene>
<name>A0A558CPK0_9PSEU</name>
<sequence>MNSPAKPTLRADARRNRARVLAAAQEAFADEGPSVPLDEIARRAGVGAGTVYRHFPSKESLFQAVVLDSIEQLTEQARERLCATDPGEAFFEYFRLVAERAVLNKALCDALAAAGGVEPSSEQRADFRGRLAELLARAQRAGAVRDDITAEDLVPLLSGYVAILRQSPGDLGRVITDGLRAHPPGHENRFDTTG</sequence>
<dbReference type="PANTHER" id="PTHR30055:SF234">
    <property type="entry name" value="HTH-TYPE TRANSCRIPTIONAL REGULATOR BETI"/>
    <property type="match status" value="1"/>
</dbReference>
<keyword evidence="7" id="KW-1185">Reference proteome</keyword>
<evidence type="ECO:0000256" key="2">
    <source>
        <dbReference type="ARBA" id="ARBA00023125"/>
    </source>
</evidence>
<dbReference type="Gene3D" id="1.10.357.10">
    <property type="entry name" value="Tetracycline Repressor, domain 2"/>
    <property type="match status" value="1"/>
</dbReference>
<dbReference type="InterPro" id="IPR036271">
    <property type="entry name" value="Tet_transcr_reg_TetR-rel_C_sf"/>
</dbReference>
<dbReference type="Pfam" id="PF00440">
    <property type="entry name" value="TetR_N"/>
    <property type="match status" value="1"/>
</dbReference>
<reference evidence="6 7" key="1">
    <citation type="submission" date="2019-07" db="EMBL/GenBank/DDBJ databases">
        <authorList>
            <person name="Duangmal K."/>
            <person name="Teo W.F.A."/>
        </authorList>
    </citation>
    <scope>NUCLEOTIDE SEQUENCE [LARGE SCALE GENOMIC DNA]</scope>
    <source>
        <strain evidence="6 7">TBRC 6029</strain>
    </source>
</reference>
<organism evidence="6 7">
    <name type="scientific">Amycolatopsis rhizosphaerae</name>
    <dbReference type="NCBI Taxonomy" id="2053003"/>
    <lineage>
        <taxon>Bacteria</taxon>
        <taxon>Bacillati</taxon>
        <taxon>Actinomycetota</taxon>
        <taxon>Actinomycetes</taxon>
        <taxon>Pseudonocardiales</taxon>
        <taxon>Pseudonocardiaceae</taxon>
        <taxon>Amycolatopsis</taxon>
    </lineage>
</organism>
<dbReference type="PROSITE" id="PS50977">
    <property type="entry name" value="HTH_TETR_2"/>
    <property type="match status" value="1"/>
</dbReference>
<dbReference type="PRINTS" id="PR00455">
    <property type="entry name" value="HTHTETR"/>
</dbReference>
<dbReference type="OrthoDB" id="9795011at2"/>
<dbReference type="EMBL" id="VJWX01000137">
    <property type="protein sequence ID" value="TVT50592.1"/>
    <property type="molecule type" value="Genomic_DNA"/>
</dbReference>
<evidence type="ECO:0000313" key="7">
    <source>
        <dbReference type="Proteomes" id="UP000320011"/>
    </source>
</evidence>
<dbReference type="InterPro" id="IPR009057">
    <property type="entry name" value="Homeodomain-like_sf"/>
</dbReference>
<evidence type="ECO:0000259" key="5">
    <source>
        <dbReference type="PROSITE" id="PS50977"/>
    </source>
</evidence>
<dbReference type="AlphaFoldDB" id="A0A558CPK0"/>
<dbReference type="Proteomes" id="UP000320011">
    <property type="component" value="Unassembled WGS sequence"/>
</dbReference>
<dbReference type="SUPFAM" id="SSF48498">
    <property type="entry name" value="Tetracyclin repressor-like, C-terminal domain"/>
    <property type="match status" value="1"/>
</dbReference>
<dbReference type="InterPro" id="IPR001647">
    <property type="entry name" value="HTH_TetR"/>
</dbReference>
<reference evidence="6 7" key="2">
    <citation type="submission" date="2019-08" db="EMBL/GenBank/DDBJ databases">
        <title>Amycolatopsis acidicola sp. nov., isolated from peat swamp forest soil.</title>
        <authorList>
            <person name="Srisuk N."/>
        </authorList>
    </citation>
    <scope>NUCLEOTIDE SEQUENCE [LARGE SCALE GENOMIC DNA]</scope>
    <source>
        <strain evidence="6 7">TBRC 6029</strain>
    </source>
</reference>
<keyword evidence="1" id="KW-0805">Transcription regulation</keyword>
<protein>
    <submittedName>
        <fullName evidence="6">TetR/AcrR family transcriptional regulator</fullName>
    </submittedName>
</protein>
<dbReference type="InterPro" id="IPR049445">
    <property type="entry name" value="TetR_SbtR-like_C"/>
</dbReference>
<accession>A0A558CPK0</accession>
<feature type="domain" description="HTH tetR-type" evidence="5">
    <location>
        <begin position="14"/>
        <end position="73"/>
    </location>
</feature>
<evidence type="ECO:0000313" key="6">
    <source>
        <dbReference type="EMBL" id="TVT50592.1"/>
    </source>
</evidence>
<evidence type="ECO:0000256" key="4">
    <source>
        <dbReference type="PROSITE-ProRule" id="PRU00335"/>
    </source>
</evidence>
<dbReference type="GO" id="GO:0003700">
    <property type="term" value="F:DNA-binding transcription factor activity"/>
    <property type="evidence" value="ECO:0007669"/>
    <property type="project" value="TreeGrafter"/>
</dbReference>
<evidence type="ECO:0000256" key="1">
    <source>
        <dbReference type="ARBA" id="ARBA00023015"/>
    </source>
</evidence>
<comment type="caution">
    <text evidence="6">The sequence shown here is derived from an EMBL/GenBank/DDBJ whole genome shotgun (WGS) entry which is preliminary data.</text>
</comment>
<keyword evidence="3" id="KW-0804">Transcription</keyword>